<accession>A0AAV1WGB2</accession>
<gene>
    <name evidence="3" type="ORF">LLUT_LOCUS9424</name>
</gene>
<keyword evidence="1" id="KW-0961">Cell wall biogenesis/degradation</keyword>
<dbReference type="PANTHER" id="PTHR31867">
    <property type="entry name" value="EXPANSIN-A15"/>
    <property type="match status" value="1"/>
</dbReference>
<keyword evidence="1" id="KW-0964">Secreted</keyword>
<evidence type="ECO:0000313" key="3">
    <source>
        <dbReference type="EMBL" id="CAL0308364.1"/>
    </source>
</evidence>
<protein>
    <recommendedName>
        <fullName evidence="1">Expansin</fullName>
    </recommendedName>
</protein>
<reference evidence="3 4" key="1">
    <citation type="submission" date="2024-03" db="EMBL/GenBank/DDBJ databases">
        <authorList>
            <person name="Martinez-Hernandez J."/>
        </authorList>
    </citation>
    <scope>NUCLEOTIDE SEQUENCE [LARGE SCALE GENOMIC DNA]</scope>
</reference>
<dbReference type="InterPro" id="IPR036908">
    <property type="entry name" value="RlpA-like_sf"/>
</dbReference>
<name>A0AAV1WGB2_LUPLU</name>
<keyword evidence="4" id="KW-1185">Reference proteome</keyword>
<sequence length="132" mass="14461">MFTTIAIYKAGIIPVKYHRIPCTKIGGVKFELTRNPYWLQVLKSFKAHHPLNKPKPSSPPSKTSSAQKNSVPVSERKTVPTPSRLGVSDSQHCNDLERDPASTSVVATERTPGPKIETLPKKLAVEFGEPGS</sequence>
<dbReference type="GO" id="GO:0016020">
    <property type="term" value="C:membrane"/>
    <property type="evidence" value="ECO:0007669"/>
    <property type="project" value="UniProtKB-SubCell"/>
</dbReference>
<comment type="function">
    <text evidence="1">Causes loosening and extension of plant cell walls by disrupting non-covalent bonding between cellulose microfibrils and matrix glucans. No enzymatic activity has been found.</text>
</comment>
<comment type="subcellular location">
    <subcellularLocation>
        <location evidence="1">Secreted</location>
        <location evidence="1">Cell wall</location>
    </subcellularLocation>
    <subcellularLocation>
        <location evidence="1">Membrane</location>
        <topology evidence="1">Peripheral membrane protein</topology>
    </subcellularLocation>
</comment>
<dbReference type="EMBL" id="CAXHTB010000006">
    <property type="protein sequence ID" value="CAL0308364.1"/>
    <property type="molecule type" value="Genomic_DNA"/>
</dbReference>
<organism evidence="3 4">
    <name type="scientific">Lupinus luteus</name>
    <name type="common">European yellow lupine</name>
    <dbReference type="NCBI Taxonomy" id="3873"/>
    <lineage>
        <taxon>Eukaryota</taxon>
        <taxon>Viridiplantae</taxon>
        <taxon>Streptophyta</taxon>
        <taxon>Embryophyta</taxon>
        <taxon>Tracheophyta</taxon>
        <taxon>Spermatophyta</taxon>
        <taxon>Magnoliopsida</taxon>
        <taxon>eudicotyledons</taxon>
        <taxon>Gunneridae</taxon>
        <taxon>Pentapetalae</taxon>
        <taxon>rosids</taxon>
        <taxon>fabids</taxon>
        <taxon>Fabales</taxon>
        <taxon>Fabaceae</taxon>
        <taxon>Papilionoideae</taxon>
        <taxon>50 kb inversion clade</taxon>
        <taxon>genistoids sensu lato</taxon>
        <taxon>core genistoids</taxon>
        <taxon>Genisteae</taxon>
        <taxon>Lupinus</taxon>
    </lineage>
</organism>
<comment type="similarity">
    <text evidence="1">Belongs to the expansin family. Expansin A subfamily.</text>
</comment>
<dbReference type="InterPro" id="IPR002963">
    <property type="entry name" value="Expansin"/>
</dbReference>
<dbReference type="Proteomes" id="UP001497480">
    <property type="component" value="Unassembled WGS sequence"/>
</dbReference>
<keyword evidence="1" id="KW-0134">Cell wall</keyword>
<comment type="caution">
    <text evidence="3">The sequence shown here is derived from an EMBL/GenBank/DDBJ whole genome shotgun (WGS) entry which is preliminary data.</text>
</comment>
<evidence type="ECO:0000313" key="4">
    <source>
        <dbReference type="Proteomes" id="UP001497480"/>
    </source>
</evidence>
<proteinExistence type="inferred from homology"/>
<evidence type="ECO:0000256" key="2">
    <source>
        <dbReference type="SAM" id="MobiDB-lite"/>
    </source>
</evidence>
<evidence type="ECO:0000256" key="1">
    <source>
        <dbReference type="RuleBase" id="RU365023"/>
    </source>
</evidence>
<dbReference type="GO" id="GO:0009664">
    <property type="term" value="P:plant-type cell wall organization"/>
    <property type="evidence" value="ECO:0007669"/>
    <property type="project" value="InterPro"/>
</dbReference>
<dbReference type="AlphaFoldDB" id="A0AAV1WGB2"/>
<dbReference type="SUPFAM" id="SSF50685">
    <property type="entry name" value="Barwin-like endoglucanases"/>
    <property type="match status" value="1"/>
</dbReference>
<feature type="region of interest" description="Disordered" evidence="2">
    <location>
        <begin position="49"/>
        <end position="132"/>
    </location>
</feature>
<dbReference type="PRINTS" id="PR01226">
    <property type="entry name" value="EXPANSIN"/>
</dbReference>